<dbReference type="AlphaFoldDB" id="A0A4R0G3W2"/>
<comment type="caution">
    <text evidence="2">The sequence shown here is derived from an EMBL/GenBank/DDBJ whole genome shotgun (WGS) entry which is preliminary data.</text>
</comment>
<name>A0A4R0G3W2_9ACTN</name>
<reference evidence="2 3" key="1">
    <citation type="submission" date="2019-02" db="EMBL/GenBank/DDBJ databases">
        <title>Jishengella sp. nov., isolated from a root of Zingiber montanum.</title>
        <authorList>
            <person name="Kuncharoen N."/>
            <person name="Kudo T."/>
            <person name="Masahiro Y."/>
            <person name="Ohkuma M."/>
            <person name="Tanasupawat S."/>
        </authorList>
    </citation>
    <scope>NUCLEOTIDE SEQUENCE [LARGE SCALE GENOMIC DNA]</scope>
    <source>
        <strain evidence="2 3">PLAI 1-1</strain>
    </source>
</reference>
<evidence type="ECO:0008006" key="4">
    <source>
        <dbReference type="Google" id="ProtNLM"/>
    </source>
</evidence>
<protein>
    <recommendedName>
        <fullName evidence="4">ATP/GTP-binding protein</fullName>
    </recommendedName>
</protein>
<evidence type="ECO:0000313" key="3">
    <source>
        <dbReference type="Proteomes" id="UP000292274"/>
    </source>
</evidence>
<accession>A0A4R0G3W2</accession>
<proteinExistence type="predicted"/>
<organism evidence="2 3">
    <name type="scientific">Micromonospora zingiberis</name>
    <dbReference type="NCBI Taxonomy" id="2053011"/>
    <lineage>
        <taxon>Bacteria</taxon>
        <taxon>Bacillati</taxon>
        <taxon>Actinomycetota</taxon>
        <taxon>Actinomycetes</taxon>
        <taxon>Micromonosporales</taxon>
        <taxon>Micromonosporaceae</taxon>
        <taxon>Micromonospora</taxon>
    </lineage>
</organism>
<feature type="region of interest" description="Disordered" evidence="1">
    <location>
        <begin position="1"/>
        <end position="23"/>
    </location>
</feature>
<dbReference type="EMBL" id="SJJR01000033">
    <property type="protein sequence ID" value="TCB89421.1"/>
    <property type="molecule type" value="Genomic_DNA"/>
</dbReference>
<evidence type="ECO:0000313" key="2">
    <source>
        <dbReference type="EMBL" id="TCB89421.1"/>
    </source>
</evidence>
<gene>
    <name evidence="2" type="ORF">E0H26_27830</name>
</gene>
<dbReference type="Proteomes" id="UP000292274">
    <property type="component" value="Unassembled WGS sequence"/>
</dbReference>
<evidence type="ECO:0000256" key="1">
    <source>
        <dbReference type="SAM" id="MobiDB-lite"/>
    </source>
</evidence>
<dbReference type="RefSeq" id="WP_165522010.1">
    <property type="nucleotide sequence ID" value="NZ_SJJR01000033.1"/>
</dbReference>
<sequence>MGNGQSVVCDNPGTPYSKAKNSASASTTCGFDGYAGPSRTQPGGRYTITATTTWEIDWWVAGGGVTGSETVTREATTSIRIDELQVVTG</sequence>
<keyword evidence="3" id="KW-1185">Reference proteome</keyword>